<evidence type="ECO:0000313" key="5">
    <source>
        <dbReference type="Proteomes" id="UP000252355"/>
    </source>
</evidence>
<keyword evidence="1" id="KW-0560">Oxidoreductase</keyword>
<dbReference type="InterPro" id="IPR032095">
    <property type="entry name" value="Sacchrp_dh-like_C"/>
</dbReference>
<gene>
    <name evidence="4" type="ORF">OZSIB_0072</name>
</gene>
<dbReference type="PANTHER" id="PTHR11133:SF22">
    <property type="entry name" value="ALPHA-AMINOADIPIC SEMIALDEHYDE SYNTHASE, MITOCHONDRIAL"/>
    <property type="match status" value="1"/>
</dbReference>
<dbReference type="InterPro" id="IPR051168">
    <property type="entry name" value="AASS"/>
</dbReference>
<dbReference type="Gene3D" id="3.30.360.10">
    <property type="entry name" value="Dihydrodipicolinate Reductase, domain 2"/>
    <property type="match status" value="1"/>
</dbReference>
<dbReference type="Gene3D" id="3.40.50.720">
    <property type="entry name" value="NAD(P)-binding Rossmann-like Domain"/>
    <property type="match status" value="2"/>
</dbReference>
<dbReference type="InterPro" id="IPR036291">
    <property type="entry name" value="NAD(P)-bd_dom_sf"/>
</dbReference>
<feature type="domain" description="Saccharopine dehydrogenase NADP binding" evidence="2">
    <location>
        <begin position="7"/>
        <end position="121"/>
    </location>
</feature>
<dbReference type="Pfam" id="PF16653">
    <property type="entry name" value="Sacchrp_dh_C"/>
    <property type="match status" value="1"/>
</dbReference>
<dbReference type="Pfam" id="PF03435">
    <property type="entry name" value="Sacchrp_dh_NADP"/>
    <property type="match status" value="1"/>
</dbReference>
<organism evidence="4 5">
    <name type="scientific">Candidatus Ozemobacter sibiricus</name>
    <dbReference type="NCBI Taxonomy" id="2268124"/>
    <lineage>
        <taxon>Bacteria</taxon>
        <taxon>Candidatus Ozemobacteria</taxon>
        <taxon>Candidatus Ozemobacterales</taxon>
        <taxon>Candidatus Ozemobacteraceae</taxon>
        <taxon>Candidatus Ozemobacter</taxon>
    </lineage>
</organism>
<dbReference type="SUPFAM" id="SSF55347">
    <property type="entry name" value="Glyceraldehyde-3-phosphate dehydrogenase-like, C-terminal domain"/>
    <property type="match status" value="1"/>
</dbReference>
<evidence type="ECO:0000313" key="4">
    <source>
        <dbReference type="EMBL" id="RCK79432.1"/>
    </source>
</evidence>
<comment type="caution">
    <text evidence="4">The sequence shown here is derived from an EMBL/GenBank/DDBJ whole genome shotgun (WGS) entry which is preliminary data.</text>
</comment>
<protein>
    <submittedName>
        <fullName evidence="4">Carboxynorspermidine dehydrogenase</fullName>
    </submittedName>
</protein>
<dbReference type="Proteomes" id="UP000252355">
    <property type="component" value="Unassembled WGS sequence"/>
</dbReference>
<dbReference type="InterPro" id="IPR005097">
    <property type="entry name" value="Sacchrp_dh_NADP-bd"/>
</dbReference>
<feature type="domain" description="Saccharopine dehydrogenase-like C-terminal" evidence="3">
    <location>
        <begin position="125"/>
        <end position="373"/>
    </location>
</feature>
<evidence type="ECO:0000259" key="2">
    <source>
        <dbReference type="Pfam" id="PF03435"/>
    </source>
</evidence>
<proteinExistence type="predicted"/>
<reference evidence="4 5" key="1">
    <citation type="submission" date="2018-05" db="EMBL/GenBank/DDBJ databases">
        <title>A metagenomic window into the 2 km-deep terrestrial subsurface aquifer revealed taxonomically and functionally diverse microbial community comprising novel uncultured bacterial lineages.</title>
        <authorList>
            <person name="Kadnikov V.V."/>
            <person name="Mardanov A.V."/>
            <person name="Beletsky A.V."/>
            <person name="Banks D."/>
            <person name="Pimenov N.V."/>
            <person name="Frank Y.A."/>
            <person name="Karnachuk O.V."/>
            <person name="Ravin N.V."/>
        </authorList>
    </citation>
    <scope>NUCLEOTIDE SEQUENCE [LARGE SCALE GENOMIC DNA]</scope>
    <source>
        <strain evidence="4">BY5</strain>
    </source>
</reference>
<name>A0A367ZPX9_9BACT</name>
<evidence type="ECO:0000259" key="3">
    <source>
        <dbReference type="Pfam" id="PF16653"/>
    </source>
</evidence>
<evidence type="ECO:0000256" key="1">
    <source>
        <dbReference type="ARBA" id="ARBA00023002"/>
    </source>
</evidence>
<accession>A0A367ZPX9</accession>
<dbReference type="SUPFAM" id="SSF51735">
    <property type="entry name" value="NAD(P)-binding Rossmann-fold domains"/>
    <property type="match status" value="1"/>
</dbReference>
<dbReference type="GO" id="GO:0016491">
    <property type="term" value="F:oxidoreductase activity"/>
    <property type="evidence" value="ECO:0007669"/>
    <property type="project" value="UniProtKB-KW"/>
</dbReference>
<dbReference type="PANTHER" id="PTHR11133">
    <property type="entry name" value="SACCHAROPINE DEHYDROGENASE"/>
    <property type="match status" value="1"/>
</dbReference>
<dbReference type="EMBL" id="QOQW01000013">
    <property type="protein sequence ID" value="RCK79432.1"/>
    <property type="molecule type" value="Genomic_DNA"/>
</dbReference>
<dbReference type="AlphaFoldDB" id="A0A367ZPX9"/>
<sequence length="382" mass="42186">MPQQKTIVVLGAGMVGAVMAEDLAREKTFAVTVVDRDAEALQSLARRVPVKTVVADLARTATVKRLIAPADLVVGAVPGFLGFQTLKTVIEAGKNFADIAFMPEDSLELDGLARRHRVTAVVDCGVAPGLSNALLGKYNAEFDTFEEALILVGGLPRIRTWPYEYKAPFSPIDVLEEYTRPARYVRNGKVVTMPALSEPELVDLPGVGTLEAFNTDGLRSLIKTINCPDMKEKTLRYPGHIALMRVLRETGFFSPHPIEVKGVKVAPLDVTTRLLFPMWKLQPGEEEFTVMRVQCTGVKGKNRLRHTWDLLDRTDPTTGYSSMARTTGFPNVIMARLILDGTFREHGVFPPERFGSDPAIFKALVAGLKQRGVTFTHREERL</sequence>